<accession>A0A0F5H024</accession>
<sequence length="102" mass="12094">MNIGVDLVKISRFNNKTEGFIKRILHREEYAYFTDINDNLKTKTLATFWAIKEAIFKANNSYYSFAKILLKKENNKWIHPNFSISISHEDDYLIAFVIENKE</sequence>
<dbReference type="Gene3D" id="3.90.470.20">
    <property type="entry name" value="4'-phosphopantetheinyl transferase domain"/>
    <property type="match status" value="1"/>
</dbReference>
<keyword evidence="3" id="KW-0460">Magnesium</keyword>
<name>A0A0F5H024_9BACT</name>
<dbReference type="InterPro" id="IPR008278">
    <property type="entry name" value="4-PPantetheinyl_Trfase_dom"/>
</dbReference>
<keyword evidence="2" id="KW-0479">Metal-binding</keyword>
<dbReference type="NCBIfam" id="TIGR00556">
    <property type="entry name" value="pantethn_trn"/>
    <property type="match status" value="1"/>
</dbReference>
<dbReference type="Proteomes" id="UP000033750">
    <property type="component" value="Unassembled WGS sequence"/>
</dbReference>
<organism evidence="5 6">
    <name type="scientific">Mycoplasmopsis meleagridis ATCC 25294</name>
    <dbReference type="NCBI Taxonomy" id="1264554"/>
    <lineage>
        <taxon>Bacteria</taxon>
        <taxon>Bacillati</taxon>
        <taxon>Mycoplasmatota</taxon>
        <taxon>Mycoplasmoidales</taxon>
        <taxon>Metamycoplasmataceae</taxon>
        <taxon>Mycoplasmopsis</taxon>
    </lineage>
</organism>
<feature type="domain" description="4'-phosphopantetheinyl transferase" evidence="4">
    <location>
        <begin position="3"/>
        <end position="63"/>
    </location>
</feature>
<dbReference type="RefSeq" id="WP_046097011.1">
    <property type="nucleotide sequence ID" value="NZ_JZXN01000017.1"/>
</dbReference>
<protein>
    <submittedName>
        <fullName evidence="5">Holo-[acyl-carrier protein] synthase</fullName>
    </submittedName>
</protein>
<reference evidence="5 6" key="1">
    <citation type="submission" date="2015-03" db="EMBL/GenBank/DDBJ databases">
        <title>Genome sequence of Mycoplasma meleagridis strain ATCC 25294.</title>
        <authorList>
            <person name="Yacoub E."/>
            <person name="Blanchard A."/>
            <person name="Sirand-Pugnet P."/>
            <person name="Mardassi B.B.A."/>
        </authorList>
    </citation>
    <scope>NUCLEOTIDE SEQUENCE [LARGE SCALE GENOMIC DNA]</scope>
    <source>
        <strain evidence="5 6">ATCC 25294</strain>
    </source>
</reference>
<keyword evidence="6" id="KW-1185">Reference proteome</keyword>
<proteinExistence type="predicted"/>
<dbReference type="GO" id="GO:0000287">
    <property type="term" value="F:magnesium ion binding"/>
    <property type="evidence" value="ECO:0007669"/>
    <property type="project" value="InterPro"/>
</dbReference>
<evidence type="ECO:0000256" key="1">
    <source>
        <dbReference type="ARBA" id="ARBA00022679"/>
    </source>
</evidence>
<evidence type="ECO:0000256" key="2">
    <source>
        <dbReference type="ARBA" id="ARBA00022723"/>
    </source>
</evidence>
<evidence type="ECO:0000313" key="5">
    <source>
        <dbReference type="EMBL" id="KKB26666.1"/>
    </source>
</evidence>
<dbReference type="EMBL" id="JZXN01000017">
    <property type="protein sequence ID" value="KKB26666.1"/>
    <property type="molecule type" value="Genomic_DNA"/>
</dbReference>
<evidence type="ECO:0000256" key="3">
    <source>
        <dbReference type="ARBA" id="ARBA00022842"/>
    </source>
</evidence>
<evidence type="ECO:0000259" key="4">
    <source>
        <dbReference type="Pfam" id="PF01648"/>
    </source>
</evidence>
<dbReference type="Pfam" id="PF01648">
    <property type="entry name" value="ACPS"/>
    <property type="match status" value="1"/>
</dbReference>
<dbReference type="AlphaFoldDB" id="A0A0F5H024"/>
<dbReference type="GO" id="GO:0006633">
    <property type="term" value="P:fatty acid biosynthetic process"/>
    <property type="evidence" value="ECO:0007669"/>
    <property type="project" value="InterPro"/>
</dbReference>
<gene>
    <name evidence="5" type="primary">acpS</name>
    <name evidence="5" type="ORF">MMELEA_00480</name>
</gene>
<dbReference type="GO" id="GO:0008897">
    <property type="term" value="F:holo-[acyl-carrier-protein] synthase activity"/>
    <property type="evidence" value="ECO:0007669"/>
    <property type="project" value="InterPro"/>
</dbReference>
<comment type="caution">
    <text evidence="5">The sequence shown here is derived from an EMBL/GenBank/DDBJ whole genome shotgun (WGS) entry which is preliminary data.</text>
</comment>
<dbReference type="OrthoDB" id="389495at2"/>
<dbReference type="InterPro" id="IPR037143">
    <property type="entry name" value="4-PPantetheinyl_Trfase_dom_sf"/>
</dbReference>
<dbReference type="STRING" id="29561.MM26B8_02180"/>
<evidence type="ECO:0000313" key="6">
    <source>
        <dbReference type="Proteomes" id="UP000033750"/>
    </source>
</evidence>
<dbReference type="PATRIC" id="fig|1264554.4.peg.78"/>
<dbReference type="InterPro" id="IPR004568">
    <property type="entry name" value="Ppantetheine-prot_Trfase_dom"/>
</dbReference>
<dbReference type="SUPFAM" id="SSF56214">
    <property type="entry name" value="4'-phosphopantetheinyl transferase"/>
    <property type="match status" value="1"/>
</dbReference>
<keyword evidence="1" id="KW-0808">Transferase</keyword>